<accession>A0A830GBP9</accession>
<dbReference type="Gene3D" id="1.10.10.10">
    <property type="entry name" value="Winged helix-like DNA-binding domain superfamily/Winged helix DNA-binding domain"/>
    <property type="match status" value="1"/>
</dbReference>
<proteinExistence type="predicted"/>
<dbReference type="Proteomes" id="UP000608850">
    <property type="component" value="Unassembled WGS sequence"/>
</dbReference>
<dbReference type="RefSeq" id="WP_188878861.1">
    <property type="nucleotide sequence ID" value="NZ_BMOQ01000005.1"/>
</dbReference>
<comment type="caution">
    <text evidence="3">The sequence shown here is derived from an EMBL/GenBank/DDBJ whole genome shotgun (WGS) entry which is preliminary data.</text>
</comment>
<keyword evidence="2" id="KW-0812">Transmembrane</keyword>
<dbReference type="InterPro" id="IPR036388">
    <property type="entry name" value="WH-like_DNA-bd_sf"/>
</dbReference>
<keyword evidence="4" id="KW-1185">Reference proteome</keyword>
<reference evidence="3 4" key="1">
    <citation type="journal article" date="2019" name="Int. J. Syst. Evol. Microbiol.">
        <title>The Global Catalogue of Microorganisms (GCM) 10K type strain sequencing project: providing services to taxonomists for standard genome sequencing and annotation.</title>
        <authorList>
            <consortium name="The Broad Institute Genomics Platform"/>
            <consortium name="The Broad Institute Genome Sequencing Center for Infectious Disease"/>
            <person name="Wu L."/>
            <person name="Ma J."/>
        </authorList>
    </citation>
    <scope>NUCLEOTIDE SEQUENCE [LARGE SCALE GENOMIC DNA]</scope>
    <source>
        <strain evidence="3 4">JCM 16331</strain>
    </source>
</reference>
<evidence type="ECO:0000313" key="3">
    <source>
        <dbReference type="EMBL" id="GGN19614.1"/>
    </source>
</evidence>
<dbReference type="InterPro" id="IPR036390">
    <property type="entry name" value="WH_DNA-bd_sf"/>
</dbReference>
<organism evidence="3 4">
    <name type="scientific">Halarchaeum nitratireducens</name>
    <dbReference type="NCBI Taxonomy" id="489913"/>
    <lineage>
        <taxon>Archaea</taxon>
        <taxon>Methanobacteriati</taxon>
        <taxon>Methanobacteriota</taxon>
        <taxon>Stenosarchaea group</taxon>
        <taxon>Halobacteria</taxon>
        <taxon>Halobacteriales</taxon>
        <taxon>Halobacteriaceae</taxon>
    </lineage>
</organism>
<feature type="transmembrane region" description="Helical" evidence="2">
    <location>
        <begin position="55"/>
        <end position="73"/>
    </location>
</feature>
<feature type="region of interest" description="Disordered" evidence="1">
    <location>
        <begin position="103"/>
        <end position="122"/>
    </location>
</feature>
<dbReference type="AlphaFoldDB" id="A0A830GBP9"/>
<gene>
    <name evidence="3" type="ORF">GCM10009021_20880</name>
</gene>
<dbReference type="SUPFAM" id="SSF46785">
    <property type="entry name" value="Winged helix' DNA-binding domain"/>
    <property type="match status" value="1"/>
</dbReference>
<evidence type="ECO:0000256" key="1">
    <source>
        <dbReference type="SAM" id="MobiDB-lite"/>
    </source>
</evidence>
<keyword evidence="2" id="KW-1133">Transmembrane helix</keyword>
<keyword evidence="2" id="KW-0472">Membrane</keyword>
<evidence type="ECO:0000256" key="2">
    <source>
        <dbReference type="SAM" id="Phobius"/>
    </source>
</evidence>
<feature type="compositionally biased region" description="Basic and acidic residues" evidence="1">
    <location>
        <begin position="111"/>
        <end position="120"/>
    </location>
</feature>
<protein>
    <submittedName>
        <fullName evidence="3">Uncharacterized protein</fullName>
    </submittedName>
</protein>
<evidence type="ECO:0000313" key="4">
    <source>
        <dbReference type="Proteomes" id="UP000608850"/>
    </source>
</evidence>
<feature type="transmembrane region" description="Helical" evidence="2">
    <location>
        <begin position="79"/>
        <end position="97"/>
    </location>
</feature>
<dbReference type="OrthoDB" id="270446at2157"/>
<name>A0A830GBP9_9EURY</name>
<feature type="transmembrane region" description="Helical" evidence="2">
    <location>
        <begin position="20"/>
        <end position="43"/>
    </location>
</feature>
<sequence length="216" mass="22593">MQTRTLGWRAAEAAVLGGFALAIGFEYPVALAVGLAALAVGLAEAAGERYDAATAARHATLAIVSGAFAALALVRGARWVALVAVPLACWFALDALARRSGATPRATETARGSHEPRAVDETGVDPDAFADADLAGECLRALRDEPRAPAALADGLGVETARVRQALAVLDARGTVERDDDGRYRLAGDAFDPFTLTVRLAERVADPLSRLRYSLL</sequence>
<dbReference type="EMBL" id="BMOQ01000005">
    <property type="protein sequence ID" value="GGN19614.1"/>
    <property type="molecule type" value="Genomic_DNA"/>
</dbReference>